<evidence type="ECO:0000256" key="8">
    <source>
        <dbReference type="ARBA" id="ARBA00023180"/>
    </source>
</evidence>
<proteinExistence type="predicted"/>
<feature type="transmembrane region" description="Helical" evidence="10">
    <location>
        <begin position="778"/>
        <end position="799"/>
    </location>
</feature>
<keyword evidence="7" id="KW-0675">Receptor</keyword>
<evidence type="ECO:0000256" key="7">
    <source>
        <dbReference type="ARBA" id="ARBA00023170"/>
    </source>
</evidence>
<dbReference type="PANTHER" id="PTHR24060">
    <property type="entry name" value="METABOTROPIC GLUTAMATE RECEPTOR"/>
    <property type="match status" value="1"/>
</dbReference>
<comment type="subcellular location">
    <subcellularLocation>
        <location evidence="1">Cell membrane</location>
        <topology evidence="1">Multi-pass membrane protein</topology>
    </subcellularLocation>
</comment>
<accession>A0A8S3Z758</accession>
<keyword evidence="8" id="KW-0325">Glycoprotein</keyword>
<dbReference type="Proteomes" id="UP000678393">
    <property type="component" value="Unassembled WGS sequence"/>
</dbReference>
<keyword evidence="13" id="KW-1185">Reference proteome</keyword>
<dbReference type="GO" id="GO:0005886">
    <property type="term" value="C:plasma membrane"/>
    <property type="evidence" value="ECO:0007669"/>
    <property type="project" value="UniProtKB-SubCell"/>
</dbReference>
<feature type="transmembrane region" description="Helical" evidence="10">
    <location>
        <begin position="683"/>
        <end position="702"/>
    </location>
</feature>
<dbReference type="InterPro" id="IPR028082">
    <property type="entry name" value="Peripla_BP_I"/>
</dbReference>
<evidence type="ECO:0000256" key="6">
    <source>
        <dbReference type="ARBA" id="ARBA00023136"/>
    </source>
</evidence>
<dbReference type="Pfam" id="PF00003">
    <property type="entry name" value="7tm_3"/>
    <property type="match status" value="1"/>
</dbReference>
<evidence type="ECO:0000256" key="4">
    <source>
        <dbReference type="ARBA" id="ARBA00022989"/>
    </source>
</evidence>
<feature type="transmembrane region" description="Helical" evidence="10">
    <location>
        <begin position="837"/>
        <end position="860"/>
    </location>
</feature>
<reference evidence="12" key="1">
    <citation type="submission" date="2021-04" db="EMBL/GenBank/DDBJ databases">
        <authorList>
            <consortium name="Molecular Ecology Group"/>
        </authorList>
    </citation>
    <scope>NUCLEOTIDE SEQUENCE</scope>
</reference>
<dbReference type="GO" id="GO:0004930">
    <property type="term" value="F:G protein-coupled receptor activity"/>
    <property type="evidence" value="ECO:0007669"/>
    <property type="project" value="UniProtKB-KW"/>
</dbReference>
<gene>
    <name evidence="12" type="ORF">CUNI_LOCUS9576</name>
</gene>
<dbReference type="InterPro" id="IPR038550">
    <property type="entry name" value="GPCR_3_9-Cys_sf"/>
</dbReference>
<dbReference type="Pfam" id="PF07562">
    <property type="entry name" value="NCD3G"/>
    <property type="match status" value="1"/>
</dbReference>
<keyword evidence="6 10" id="KW-0472">Membrane</keyword>
<dbReference type="CDD" id="cd13953">
    <property type="entry name" value="7tm_classC_mGluR-like"/>
    <property type="match status" value="1"/>
</dbReference>
<evidence type="ECO:0000256" key="1">
    <source>
        <dbReference type="ARBA" id="ARBA00004651"/>
    </source>
</evidence>
<comment type="caution">
    <text evidence="12">The sequence shown here is derived from an EMBL/GenBank/DDBJ whole genome shotgun (WGS) entry which is preliminary data.</text>
</comment>
<feature type="domain" description="G-protein coupled receptors family 3 profile" evidence="11">
    <location>
        <begin position="617"/>
        <end position="882"/>
    </location>
</feature>
<feature type="transmembrane region" description="Helical" evidence="10">
    <location>
        <begin position="654"/>
        <end position="677"/>
    </location>
</feature>
<sequence length="908" mass="101234">MEHLCTLYRLSFTYCLIHGFSSLTSSFSLDAIVFPGLNRDVYYKRGDLNIGAIMMLTSGTDDMGCSKKLYPNSWAIEYPEAVAFAVEKVNNDTALLPNLTLGFYIIDDCTDPSIALAQALTFLPRNESSCSIDTCPGRSLENNSYPLSSRYSTEPLPYYEVMGILSPILSTAAVPVSYMMAAAKVPMIGYTTTSDEFNDRTLHPYFLRVVTPNKYQAIAMLEFIWSNGWTYISVVYSQGTYGERAFETIKGSAAKYNICIAVSYRVGNEENMTAVARGLNANSRARAVILFADEQPARNLFAEIEILGAIGQFIWICCDSVANASKEKLLPHLKSVMGAFMFIYSTALVPEFYDYIRRQNVSTSTNPWFKPAWENTAGCSFADGSCKPNEDLTKYASFEYSPAPSLAMDAVLTFAHGAHSLISQTCPTANKDNVRDCVKRDLLLESLFNVSFKGYTGTIQFDKNDDFQGVYFINQMLYDEVEVLPSNGTGNMTFMKDLVQTRVAYYDASDGSLIYTNVNISWDHLLNITRIVPLSQTKQGPEVPESVCSGPCRPGEYKLQKELVCCWDCRKCRDNEKVTSKPAGCKACEQFTWPDPKTGYTSCLPIPLTHVQPSDTFPVILICLVLLAIIGTSFVVACYIYFHETRIMKAASRELSFLQFVGIFVGYITVICFQTTPTPNLCSALYFMFCLSFAWLYSPLLVKAVRIYRIFQSGSKNNQTPRFVSPTSQIVFASLIILSQIILCLIMYIISQPTAKKTQAVMTEKFVELSCDMTLPGLASFLVYNLLLVSACAIFAFKTRKLPDNFNESRFISMCVYTTLVIWLAFIPTYFTATQEYVKGILLSVALLLNHTVAVSFLFIPKVYACIFVDQETLVTKRFNDGGTSLDVPATCSRVGPASNSDVPRTGF</sequence>
<evidence type="ECO:0000313" key="13">
    <source>
        <dbReference type="Proteomes" id="UP000678393"/>
    </source>
</evidence>
<evidence type="ECO:0000256" key="2">
    <source>
        <dbReference type="ARBA" id="ARBA00022475"/>
    </source>
</evidence>
<evidence type="ECO:0000259" key="11">
    <source>
        <dbReference type="PROSITE" id="PS50259"/>
    </source>
</evidence>
<feature type="transmembrane region" description="Helical" evidence="10">
    <location>
        <begin position="617"/>
        <end position="642"/>
    </location>
</feature>
<protein>
    <recommendedName>
        <fullName evidence="11">G-protein coupled receptors family 3 profile domain-containing protein</fullName>
    </recommendedName>
</protein>
<evidence type="ECO:0000313" key="12">
    <source>
        <dbReference type="EMBL" id="CAG5124018.1"/>
    </source>
</evidence>
<dbReference type="Pfam" id="PF01094">
    <property type="entry name" value="ANF_receptor"/>
    <property type="match status" value="1"/>
</dbReference>
<name>A0A8S3Z758_9EUPU</name>
<organism evidence="12 13">
    <name type="scientific">Candidula unifasciata</name>
    <dbReference type="NCBI Taxonomy" id="100452"/>
    <lineage>
        <taxon>Eukaryota</taxon>
        <taxon>Metazoa</taxon>
        <taxon>Spiralia</taxon>
        <taxon>Lophotrochozoa</taxon>
        <taxon>Mollusca</taxon>
        <taxon>Gastropoda</taxon>
        <taxon>Heterobranchia</taxon>
        <taxon>Euthyneura</taxon>
        <taxon>Panpulmonata</taxon>
        <taxon>Eupulmonata</taxon>
        <taxon>Stylommatophora</taxon>
        <taxon>Helicina</taxon>
        <taxon>Helicoidea</taxon>
        <taxon>Geomitridae</taxon>
        <taxon>Candidula</taxon>
    </lineage>
</organism>
<keyword evidence="3 10" id="KW-0812">Transmembrane</keyword>
<dbReference type="InterPro" id="IPR050726">
    <property type="entry name" value="mGluR"/>
</dbReference>
<evidence type="ECO:0000256" key="5">
    <source>
        <dbReference type="ARBA" id="ARBA00023040"/>
    </source>
</evidence>
<keyword evidence="9" id="KW-0807">Transducer</keyword>
<feature type="transmembrane region" description="Helical" evidence="10">
    <location>
        <begin position="811"/>
        <end position="831"/>
    </location>
</feature>
<evidence type="ECO:0000256" key="9">
    <source>
        <dbReference type="ARBA" id="ARBA00023224"/>
    </source>
</evidence>
<dbReference type="InterPro" id="IPR000337">
    <property type="entry name" value="GPCR_3"/>
</dbReference>
<dbReference type="Gene3D" id="3.40.50.2300">
    <property type="match status" value="2"/>
</dbReference>
<keyword evidence="5" id="KW-0297">G-protein coupled receptor</keyword>
<dbReference type="EMBL" id="CAJHNH020001677">
    <property type="protein sequence ID" value="CAG5124018.1"/>
    <property type="molecule type" value="Genomic_DNA"/>
</dbReference>
<evidence type="ECO:0000256" key="10">
    <source>
        <dbReference type="SAM" id="Phobius"/>
    </source>
</evidence>
<dbReference type="Gene3D" id="2.10.50.30">
    <property type="entry name" value="GPCR, family 3, nine cysteines domain"/>
    <property type="match status" value="1"/>
</dbReference>
<keyword evidence="2" id="KW-1003">Cell membrane</keyword>
<dbReference type="SUPFAM" id="SSF53822">
    <property type="entry name" value="Periplasmic binding protein-like I"/>
    <property type="match status" value="1"/>
</dbReference>
<dbReference type="PRINTS" id="PR00248">
    <property type="entry name" value="GPCRMGR"/>
</dbReference>
<dbReference type="InterPro" id="IPR001828">
    <property type="entry name" value="ANF_lig-bd_rcpt"/>
</dbReference>
<dbReference type="InterPro" id="IPR017978">
    <property type="entry name" value="GPCR_3_C"/>
</dbReference>
<feature type="transmembrane region" description="Helical" evidence="10">
    <location>
        <begin position="723"/>
        <end position="750"/>
    </location>
</feature>
<dbReference type="OrthoDB" id="6133044at2759"/>
<keyword evidence="4 10" id="KW-1133">Transmembrane helix</keyword>
<dbReference type="AlphaFoldDB" id="A0A8S3Z758"/>
<dbReference type="InterPro" id="IPR011500">
    <property type="entry name" value="GPCR_3_9-Cys_dom"/>
</dbReference>
<dbReference type="PROSITE" id="PS50259">
    <property type="entry name" value="G_PROTEIN_RECEP_F3_4"/>
    <property type="match status" value="1"/>
</dbReference>
<evidence type="ECO:0000256" key="3">
    <source>
        <dbReference type="ARBA" id="ARBA00022692"/>
    </source>
</evidence>